<feature type="coiled-coil region" evidence="1">
    <location>
        <begin position="168"/>
        <end position="195"/>
    </location>
</feature>
<evidence type="ECO:0000256" key="1">
    <source>
        <dbReference type="SAM" id="Coils"/>
    </source>
</evidence>
<dbReference type="InterPro" id="IPR027417">
    <property type="entry name" value="P-loop_NTPase"/>
</dbReference>
<dbReference type="SUPFAM" id="SSF52540">
    <property type="entry name" value="P-loop containing nucleoside triphosphate hydrolases"/>
    <property type="match status" value="1"/>
</dbReference>
<proteinExistence type="predicted"/>
<reference evidence="3 4" key="1">
    <citation type="journal article" date="2013" name="Gut Pathog.">
        <title>Evidence of a new metabolic capacity in an emerging diarrheal pathogen: lessons from the draft genomes of Vibrio fluvialis strains PG41 and I21563.</title>
        <authorList>
            <person name="Khatri I."/>
            <person name="Mahajan S."/>
            <person name="Dureja C."/>
            <person name="Subramanian S."/>
            <person name="Raychaudhuri S."/>
        </authorList>
    </citation>
    <scope>NUCLEOTIDE SEQUENCE [LARGE SCALE GENOMIC DNA]</scope>
    <source>
        <strain evidence="3 4">PG41</strain>
    </source>
</reference>
<dbReference type="AlphaFoldDB" id="S7HYF0"/>
<accession>S7HYF0</accession>
<keyword evidence="1" id="KW-0175">Coiled coil</keyword>
<feature type="domain" description="Endonuclease GajA/Old nuclease/RecF-like AAA" evidence="2">
    <location>
        <begin position="145"/>
        <end position="309"/>
    </location>
</feature>
<dbReference type="PATRIC" id="fig|1336752.4.peg.3642"/>
<dbReference type="PANTHER" id="PTHR43581:SF4">
    <property type="entry name" value="ATP_GTP PHOSPHATASE"/>
    <property type="match status" value="1"/>
</dbReference>
<evidence type="ECO:0000313" key="3">
    <source>
        <dbReference type="EMBL" id="EPP20677.1"/>
    </source>
</evidence>
<dbReference type="PANTHER" id="PTHR43581">
    <property type="entry name" value="ATP/GTP PHOSPHATASE"/>
    <property type="match status" value="1"/>
</dbReference>
<protein>
    <recommendedName>
        <fullName evidence="2">Endonuclease GajA/Old nuclease/RecF-like AAA domain-containing protein</fullName>
    </recommendedName>
</protein>
<feature type="domain" description="Endonuclease GajA/Old nuclease/RecF-like AAA" evidence="2">
    <location>
        <begin position="1"/>
        <end position="52"/>
    </location>
</feature>
<dbReference type="Proteomes" id="UP000014854">
    <property type="component" value="Unassembled WGS sequence"/>
</dbReference>
<gene>
    <name evidence="3" type="ORF">L910_1793</name>
</gene>
<dbReference type="InterPro" id="IPR051396">
    <property type="entry name" value="Bact_Antivir_Def_Nuclease"/>
</dbReference>
<dbReference type="Gene3D" id="3.40.50.300">
    <property type="entry name" value="P-loop containing nucleotide triphosphate hydrolases"/>
    <property type="match status" value="1"/>
</dbReference>
<dbReference type="RefSeq" id="WP_020331338.1">
    <property type="nucleotide sequence ID" value="NZ_ASXS01000017.1"/>
</dbReference>
<dbReference type="EMBL" id="ASXS01000017">
    <property type="protein sequence ID" value="EPP20677.1"/>
    <property type="molecule type" value="Genomic_DNA"/>
</dbReference>
<comment type="caution">
    <text evidence="3">The sequence shown here is derived from an EMBL/GenBank/DDBJ whole genome shotgun (WGS) entry which is preliminary data.</text>
</comment>
<dbReference type="Pfam" id="PF13175">
    <property type="entry name" value="AAA_15"/>
    <property type="match status" value="2"/>
</dbReference>
<name>S7HYF0_VIBFL</name>
<organism evidence="3 4">
    <name type="scientific">Vibrio fluvialis PG41</name>
    <dbReference type="NCBI Taxonomy" id="1336752"/>
    <lineage>
        <taxon>Bacteria</taxon>
        <taxon>Pseudomonadati</taxon>
        <taxon>Pseudomonadota</taxon>
        <taxon>Gammaproteobacteria</taxon>
        <taxon>Vibrionales</taxon>
        <taxon>Vibrionaceae</taxon>
        <taxon>Vibrio</taxon>
    </lineage>
</organism>
<dbReference type="InterPro" id="IPR041685">
    <property type="entry name" value="AAA_GajA/Old/RecF-like"/>
</dbReference>
<evidence type="ECO:0000313" key="4">
    <source>
        <dbReference type="Proteomes" id="UP000014854"/>
    </source>
</evidence>
<sequence>MKLIKFKIQNFKSLINVEIDISNNSPVIICGANNIGKTNVLSAMNLFFNHIDDEETFHDPSTDIPHHIVYGSAGSGNFTRLSGIFESDSGRIIATVKFTRNGETEYDVRIKGKQANDPELEFTKIVSKFGYFFIRSNNINMPKIVSHLFSSKALNELDKKRRKQSLPLETLRSFQKQAQNALNDIEKQLNIEMESIIGNDLNNKPPKLKISFAEFNKLRDVVSNMTNITLDDGNDLDISSKGSGAQRLVLISLMKYIGKNTSKKVIWALDEPEVFLQPGLQKKLFKHLKRHSLESNDYTIITTHSHHFIDIADLRHTYLFEMKQDKKEYTRTKSRIFTKKDTSARQFNSSVDKAQHIMKHLGIDSGDNWSIMPHNIIVEGETDKEYLEILLEMGLNEKTCVKSAGSASKITSHLGYYDDLSEDLDFKPIFQVVVDFDSAGKAEIDKIKSKKFKNITVNCFFYPRSDGHNPENSDIKKMQWYVEDFIPEDLYFDGLNKLLKLKKYNQIPRSQRLKRNSVAYIKKSILDVSRDFYTSRNQDKEQIDIYRLKMLLCKNIKECVSNNDYTLTETQLNFLNMLVNSQEAER</sequence>
<evidence type="ECO:0000259" key="2">
    <source>
        <dbReference type="Pfam" id="PF13175"/>
    </source>
</evidence>